<proteinExistence type="predicted"/>
<comment type="caution">
    <text evidence="1">The sequence shown here is derived from an EMBL/GenBank/DDBJ whole genome shotgun (WGS) entry which is preliminary data.</text>
</comment>
<protein>
    <submittedName>
        <fullName evidence="1">Uncharacterized protein</fullName>
    </submittedName>
</protein>
<organism evidence="1 2">
    <name type="scientific">Hibiscus sabdariffa</name>
    <name type="common">roselle</name>
    <dbReference type="NCBI Taxonomy" id="183260"/>
    <lineage>
        <taxon>Eukaryota</taxon>
        <taxon>Viridiplantae</taxon>
        <taxon>Streptophyta</taxon>
        <taxon>Embryophyta</taxon>
        <taxon>Tracheophyta</taxon>
        <taxon>Spermatophyta</taxon>
        <taxon>Magnoliopsida</taxon>
        <taxon>eudicotyledons</taxon>
        <taxon>Gunneridae</taxon>
        <taxon>Pentapetalae</taxon>
        <taxon>rosids</taxon>
        <taxon>malvids</taxon>
        <taxon>Malvales</taxon>
        <taxon>Malvaceae</taxon>
        <taxon>Malvoideae</taxon>
        <taxon>Hibiscus</taxon>
    </lineage>
</organism>
<dbReference type="EMBL" id="JBBPBN010000042">
    <property type="protein sequence ID" value="KAK8997675.1"/>
    <property type="molecule type" value="Genomic_DNA"/>
</dbReference>
<keyword evidence="2" id="KW-1185">Reference proteome</keyword>
<gene>
    <name evidence="1" type="ORF">V6N11_012222</name>
</gene>
<evidence type="ECO:0000313" key="2">
    <source>
        <dbReference type="Proteomes" id="UP001396334"/>
    </source>
</evidence>
<name>A0ABR2QAH7_9ROSI</name>
<evidence type="ECO:0000313" key="1">
    <source>
        <dbReference type="EMBL" id="KAK8997675.1"/>
    </source>
</evidence>
<sequence length="98" mass="10565">MLLNKNQFSKSNQVGYVDDEDSMGSDLSKSEICSVTFTKEQYEGLMSMLQARNKSLQSPQCTAADNMLPSVNALSIVNDLSSAFDSKPVGDTGISNCS</sequence>
<dbReference type="Proteomes" id="UP001396334">
    <property type="component" value="Unassembled WGS sequence"/>
</dbReference>
<accession>A0ABR2QAH7</accession>
<reference evidence="1 2" key="1">
    <citation type="journal article" date="2024" name="G3 (Bethesda)">
        <title>Genome assembly of Hibiscus sabdariffa L. provides insights into metabolisms of medicinal natural products.</title>
        <authorList>
            <person name="Kim T."/>
        </authorList>
    </citation>
    <scope>NUCLEOTIDE SEQUENCE [LARGE SCALE GENOMIC DNA]</scope>
    <source>
        <strain evidence="1">TK-2024</strain>
        <tissue evidence="1">Old leaves</tissue>
    </source>
</reference>